<dbReference type="Proteomes" id="UP000094172">
    <property type="component" value="Unassembled WGS sequence"/>
</dbReference>
<sequence>MRKVGRPRQLGAARDTAEALKKSALDLLSRNSYRSVTIKDIGREAGLTTAMIYYHFEDKNDLLRATIEYAIETALTRFQRVSENVEHPVALIHEWLYMHVGLHSEIGKVLKLIIDYNHSDVQTERIDETVQRFYGTERDVLMDCVQRGRDMGIFSDGKPEEISVLVSTFLDGAVLRSQILGEYDIQASVAVFERVLWSALGFSGTIE</sequence>
<evidence type="ECO:0000313" key="5">
    <source>
        <dbReference type="Proteomes" id="UP000094172"/>
    </source>
</evidence>
<reference evidence="4 5" key="1">
    <citation type="journal article" date="2016" name="Environ. Microbiol.">
        <title>New Methyloceanibacter diversity from North Sea sediments includes methanotroph containing solely the soluble methane monooxygenase.</title>
        <authorList>
            <person name="Vekeman B."/>
            <person name="Kerckhof F.M."/>
            <person name="Cremers G."/>
            <person name="de Vos P."/>
            <person name="Vandamme P."/>
            <person name="Boon N."/>
            <person name="Op den Camp H.J."/>
            <person name="Heylen K."/>
        </authorList>
    </citation>
    <scope>NUCLEOTIDE SEQUENCE [LARGE SCALE GENOMIC DNA]</scope>
    <source>
        <strain evidence="4 5">R-67176</strain>
    </source>
</reference>
<dbReference type="STRING" id="1774970.AUC70_04475"/>
<protein>
    <recommendedName>
        <fullName evidence="3">HTH tetR-type domain-containing protein</fullName>
    </recommendedName>
</protein>
<feature type="DNA-binding region" description="H-T-H motif" evidence="2">
    <location>
        <begin position="37"/>
        <end position="56"/>
    </location>
</feature>
<dbReference type="PRINTS" id="PR00455">
    <property type="entry name" value="HTHTETR"/>
</dbReference>
<dbReference type="Pfam" id="PF00440">
    <property type="entry name" value="TetR_N"/>
    <property type="match status" value="1"/>
</dbReference>
<keyword evidence="5" id="KW-1185">Reference proteome</keyword>
<evidence type="ECO:0000313" key="4">
    <source>
        <dbReference type="EMBL" id="ODR95013.1"/>
    </source>
</evidence>
<organism evidence="4 5">
    <name type="scientific">Methyloceanibacter stevinii</name>
    <dbReference type="NCBI Taxonomy" id="1774970"/>
    <lineage>
        <taxon>Bacteria</taxon>
        <taxon>Pseudomonadati</taxon>
        <taxon>Pseudomonadota</taxon>
        <taxon>Alphaproteobacteria</taxon>
        <taxon>Hyphomicrobiales</taxon>
        <taxon>Hyphomicrobiaceae</taxon>
        <taxon>Methyloceanibacter</taxon>
    </lineage>
</organism>
<dbReference type="EMBL" id="LPWE01000011">
    <property type="protein sequence ID" value="ODR95013.1"/>
    <property type="molecule type" value="Genomic_DNA"/>
</dbReference>
<dbReference type="PANTHER" id="PTHR43479">
    <property type="entry name" value="ACREF/ENVCD OPERON REPRESSOR-RELATED"/>
    <property type="match status" value="1"/>
</dbReference>
<accession>A0A1E3VNA7</accession>
<dbReference type="PROSITE" id="PS01081">
    <property type="entry name" value="HTH_TETR_1"/>
    <property type="match status" value="1"/>
</dbReference>
<evidence type="ECO:0000259" key="3">
    <source>
        <dbReference type="PROSITE" id="PS50977"/>
    </source>
</evidence>
<dbReference type="RefSeq" id="WP_069444312.1">
    <property type="nucleotide sequence ID" value="NZ_LPWE01000011.1"/>
</dbReference>
<keyword evidence="1 2" id="KW-0238">DNA-binding</keyword>
<feature type="domain" description="HTH tetR-type" evidence="3">
    <location>
        <begin position="14"/>
        <end position="74"/>
    </location>
</feature>
<dbReference type="GO" id="GO:0003677">
    <property type="term" value="F:DNA binding"/>
    <property type="evidence" value="ECO:0007669"/>
    <property type="project" value="UniProtKB-UniRule"/>
</dbReference>
<dbReference type="InterPro" id="IPR001647">
    <property type="entry name" value="HTH_TetR"/>
</dbReference>
<dbReference type="PROSITE" id="PS50977">
    <property type="entry name" value="HTH_TETR_2"/>
    <property type="match status" value="1"/>
</dbReference>
<gene>
    <name evidence="4" type="ORF">AUC70_04475</name>
</gene>
<name>A0A1E3VNA7_9HYPH</name>
<evidence type="ECO:0000256" key="2">
    <source>
        <dbReference type="PROSITE-ProRule" id="PRU00335"/>
    </source>
</evidence>
<dbReference type="InterPro" id="IPR023772">
    <property type="entry name" value="DNA-bd_HTH_TetR-type_CS"/>
</dbReference>
<dbReference type="SUPFAM" id="SSF48498">
    <property type="entry name" value="Tetracyclin repressor-like, C-terminal domain"/>
    <property type="match status" value="1"/>
</dbReference>
<comment type="caution">
    <text evidence="4">The sequence shown here is derived from an EMBL/GenBank/DDBJ whole genome shotgun (WGS) entry which is preliminary data.</text>
</comment>
<dbReference type="Gene3D" id="1.10.357.10">
    <property type="entry name" value="Tetracycline Repressor, domain 2"/>
    <property type="match status" value="1"/>
</dbReference>
<dbReference type="InterPro" id="IPR036271">
    <property type="entry name" value="Tet_transcr_reg_TetR-rel_C_sf"/>
</dbReference>
<evidence type="ECO:0000256" key="1">
    <source>
        <dbReference type="ARBA" id="ARBA00023125"/>
    </source>
</evidence>
<dbReference type="PANTHER" id="PTHR43479:SF11">
    <property type="entry name" value="ACREF_ENVCD OPERON REPRESSOR-RELATED"/>
    <property type="match status" value="1"/>
</dbReference>
<dbReference type="AlphaFoldDB" id="A0A1E3VNA7"/>
<dbReference type="InterPro" id="IPR050624">
    <property type="entry name" value="HTH-type_Tx_Regulator"/>
</dbReference>
<proteinExistence type="predicted"/>
<dbReference type="InterPro" id="IPR009057">
    <property type="entry name" value="Homeodomain-like_sf"/>
</dbReference>
<dbReference type="SUPFAM" id="SSF46689">
    <property type="entry name" value="Homeodomain-like"/>
    <property type="match status" value="1"/>
</dbReference>